<dbReference type="Gene3D" id="1.10.3290.10">
    <property type="entry name" value="Fido-like domain"/>
    <property type="match status" value="1"/>
</dbReference>
<keyword evidence="3" id="KW-0547">Nucleotide-binding</keyword>
<dbReference type="PROSITE" id="PS51459">
    <property type="entry name" value="FIDO"/>
    <property type="match status" value="1"/>
</dbReference>
<dbReference type="EC" id="2.7.7.108" evidence="5"/>
<comment type="caution">
    <text evidence="9">The sequence shown here is derived from an EMBL/GenBank/DDBJ whole genome shotgun (WGS) entry which is preliminary data.</text>
</comment>
<dbReference type="RefSeq" id="WP_135413298.1">
    <property type="nucleotide sequence ID" value="NZ_SRLB01000002.1"/>
</dbReference>
<evidence type="ECO:0000313" key="9">
    <source>
        <dbReference type="EMBL" id="TGE01901.1"/>
    </source>
</evidence>
<dbReference type="SUPFAM" id="SSF140931">
    <property type="entry name" value="Fic-like"/>
    <property type="match status" value="1"/>
</dbReference>
<dbReference type="GO" id="GO:0005524">
    <property type="term" value="F:ATP binding"/>
    <property type="evidence" value="ECO:0007669"/>
    <property type="project" value="UniProtKB-KW"/>
</dbReference>
<keyword evidence="1 9" id="KW-0808">Transferase</keyword>
<dbReference type="PANTHER" id="PTHR39560">
    <property type="entry name" value="PROTEIN ADENYLYLTRANSFERASE FIC-RELATED"/>
    <property type="match status" value="1"/>
</dbReference>
<dbReference type="GO" id="GO:0070733">
    <property type="term" value="F:AMPylase activity"/>
    <property type="evidence" value="ECO:0007669"/>
    <property type="project" value="UniProtKB-EC"/>
</dbReference>
<evidence type="ECO:0000256" key="4">
    <source>
        <dbReference type="ARBA" id="ARBA00022840"/>
    </source>
</evidence>
<evidence type="ECO:0000313" key="10">
    <source>
        <dbReference type="Proteomes" id="UP000297535"/>
    </source>
</evidence>
<proteinExistence type="predicted"/>
<feature type="domain" description="Fido" evidence="8">
    <location>
        <begin position="50"/>
        <end position="190"/>
    </location>
</feature>
<comment type="catalytic activity">
    <reaction evidence="7">
        <text>L-tyrosyl-[protein] + ATP = O-(5'-adenylyl)-L-tyrosyl-[protein] + diphosphate</text>
        <dbReference type="Rhea" id="RHEA:54288"/>
        <dbReference type="Rhea" id="RHEA-COMP:10136"/>
        <dbReference type="Rhea" id="RHEA-COMP:13846"/>
        <dbReference type="ChEBI" id="CHEBI:30616"/>
        <dbReference type="ChEBI" id="CHEBI:33019"/>
        <dbReference type="ChEBI" id="CHEBI:46858"/>
        <dbReference type="ChEBI" id="CHEBI:83624"/>
        <dbReference type="EC" id="2.7.7.108"/>
    </reaction>
</comment>
<evidence type="ECO:0000256" key="3">
    <source>
        <dbReference type="ARBA" id="ARBA00022741"/>
    </source>
</evidence>
<evidence type="ECO:0000256" key="5">
    <source>
        <dbReference type="ARBA" id="ARBA00034531"/>
    </source>
</evidence>
<keyword evidence="2" id="KW-0548">Nucleotidyltransferase</keyword>
<dbReference type="OrthoDB" id="9813719at2"/>
<organism evidence="9 10">
    <name type="scientific">Methylobacterium nonmethylotrophicum</name>
    <dbReference type="NCBI Taxonomy" id="1141884"/>
    <lineage>
        <taxon>Bacteria</taxon>
        <taxon>Pseudomonadati</taxon>
        <taxon>Pseudomonadota</taxon>
        <taxon>Alphaproteobacteria</taxon>
        <taxon>Hyphomicrobiales</taxon>
        <taxon>Methylobacteriaceae</taxon>
        <taxon>Methylobacterium</taxon>
    </lineage>
</organism>
<comment type="catalytic activity">
    <reaction evidence="6">
        <text>L-threonyl-[protein] + ATP = 3-O-(5'-adenylyl)-L-threonyl-[protein] + diphosphate</text>
        <dbReference type="Rhea" id="RHEA:54292"/>
        <dbReference type="Rhea" id="RHEA-COMP:11060"/>
        <dbReference type="Rhea" id="RHEA-COMP:13847"/>
        <dbReference type="ChEBI" id="CHEBI:30013"/>
        <dbReference type="ChEBI" id="CHEBI:30616"/>
        <dbReference type="ChEBI" id="CHEBI:33019"/>
        <dbReference type="ChEBI" id="CHEBI:138113"/>
        <dbReference type="EC" id="2.7.7.108"/>
    </reaction>
</comment>
<reference evidence="9 10" key="1">
    <citation type="submission" date="2019-04" db="EMBL/GenBank/DDBJ databases">
        <authorList>
            <person name="Feng G."/>
            <person name="Zhu H."/>
        </authorList>
    </citation>
    <scope>NUCLEOTIDE SEQUENCE [LARGE SCALE GENOMIC DNA]</scope>
    <source>
        <strain evidence="9 10">6HR-1</strain>
    </source>
</reference>
<accession>A0A4Z0NVZ2</accession>
<evidence type="ECO:0000259" key="8">
    <source>
        <dbReference type="PROSITE" id="PS51459"/>
    </source>
</evidence>
<dbReference type="InterPro" id="IPR003812">
    <property type="entry name" value="Fido"/>
</dbReference>
<dbReference type="AlphaFoldDB" id="A0A4Z0NVZ2"/>
<sequence length="190" mass="21396">MYEAISDPYCYSGSTVLINIPGLTARAELDRFEAVATARRFQEPMPAGRWGLRHYCTIHHHIFRDVYSWAGRLRTVRISKGDSVFCYPERIDAELRRVFTELRRNNVVRQRDRAGFVTGAAHVLADLNAIHAFRDGNGRAQLAFMTLLAAQAGHPLDLKRLDPPAFLSAMIASFQSDEEPLKAQLANLIA</sequence>
<name>A0A4Z0NVZ2_9HYPH</name>
<dbReference type="Proteomes" id="UP000297535">
    <property type="component" value="Unassembled WGS sequence"/>
</dbReference>
<evidence type="ECO:0000256" key="2">
    <source>
        <dbReference type="ARBA" id="ARBA00022695"/>
    </source>
</evidence>
<dbReference type="EMBL" id="SRLB01000002">
    <property type="protein sequence ID" value="TGE01901.1"/>
    <property type="molecule type" value="Genomic_DNA"/>
</dbReference>
<dbReference type="Pfam" id="PF02661">
    <property type="entry name" value="Fic"/>
    <property type="match status" value="1"/>
</dbReference>
<dbReference type="InterPro" id="IPR036597">
    <property type="entry name" value="Fido-like_dom_sf"/>
</dbReference>
<dbReference type="GO" id="GO:0051302">
    <property type="term" value="P:regulation of cell division"/>
    <property type="evidence" value="ECO:0007669"/>
    <property type="project" value="TreeGrafter"/>
</dbReference>
<evidence type="ECO:0000256" key="1">
    <source>
        <dbReference type="ARBA" id="ARBA00022679"/>
    </source>
</evidence>
<protein>
    <recommendedName>
        <fullName evidence="5">protein adenylyltransferase</fullName>
        <ecNumber evidence="5">2.7.7.108</ecNumber>
    </recommendedName>
</protein>
<keyword evidence="10" id="KW-1185">Reference proteome</keyword>
<evidence type="ECO:0000256" key="7">
    <source>
        <dbReference type="ARBA" id="ARBA00048696"/>
    </source>
</evidence>
<keyword evidence="4" id="KW-0067">ATP-binding</keyword>
<evidence type="ECO:0000256" key="6">
    <source>
        <dbReference type="ARBA" id="ARBA00047939"/>
    </source>
</evidence>
<dbReference type="PANTHER" id="PTHR39560:SF1">
    <property type="entry name" value="PROTEIN ADENYLYLTRANSFERASE FIC-RELATED"/>
    <property type="match status" value="1"/>
</dbReference>
<gene>
    <name evidence="9" type="ORF">EU555_04325</name>
</gene>